<evidence type="ECO:0000313" key="3">
    <source>
        <dbReference type="Proteomes" id="UP000590749"/>
    </source>
</evidence>
<feature type="transmembrane region" description="Helical" evidence="1">
    <location>
        <begin position="20"/>
        <end position="40"/>
    </location>
</feature>
<keyword evidence="1" id="KW-1133">Transmembrane helix</keyword>
<organism evidence="2 3">
    <name type="scientific">Actinoplanes campanulatus</name>
    <dbReference type="NCBI Taxonomy" id="113559"/>
    <lineage>
        <taxon>Bacteria</taxon>
        <taxon>Bacillati</taxon>
        <taxon>Actinomycetota</taxon>
        <taxon>Actinomycetes</taxon>
        <taxon>Micromonosporales</taxon>
        <taxon>Micromonosporaceae</taxon>
        <taxon>Actinoplanes</taxon>
    </lineage>
</organism>
<dbReference type="EMBL" id="JACHXF010000028">
    <property type="protein sequence ID" value="MBB3100764.1"/>
    <property type="molecule type" value="Genomic_DNA"/>
</dbReference>
<gene>
    <name evidence="2" type="ORF">FHR83_008489</name>
</gene>
<keyword evidence="3" id="KW-1185">Reference proteome</keyword>
<keyword evidence="1" id="KW-0472">Membrane</keyword>
<protein>
    <submittedName>
        <fullName evidence="2">Uncharacterized protein</fullName>
    </submittedName>
</protein>
<name>A0A7W5FJH3_9ACTN</name>
<reference evidence="2 3" key="1">
    <citation type="submission" date="2020-08" db="EMBL/GenBank/DDBJ databases">
        <title>Genomic Encyclopedia of Type Strains, Phase III (KMG-III): the genomes of soil and plant-associated and newly described type strains.</title>
        <authorList>
            <person name="Whitman W."/>
        </authorList>
    </citation>
    <scope>NUCLEOTIDE SEQUENCE [LARGE SCALE GENOMIC DNA]</scope>
    <source>
        <strain evidence="2 3">CECT 3287</strain>
    </source>
</reference>
<keyword evidence="1" id="KW-0812">Transmembrane</keyword>
<dbReference type="Proteomes" id="UP000590749">
    <property type="component" value="Unassembled WGS sequence"/>
</dbReference>
<feature type="transmembrane region" description="Helical" evidence="1">
    <location>
        <begin position="46"/>
        <end position="70"/>
    </location>
</feature>
<accession>A0A7W5FJH3</accession>
<dbReference type="RefSeq" id="WP_183226802.1">
    <property type="nucleotide sequence ID" value="NZ_BMPW01000029.1"/>
</dbReference>
<dbReference type="AlphaFoldDB" id="A0A7W5FJH3"/>
<sequence>MDGAETDGSENPGPATNRRIARTMFFALLAVMVAPFFVVLKPWQRIGTPATVAVALLAVAAVGWFCLALLRHANARPDWYQARIWTTLPQPPLERTVTTVVCTDLVAPGHFRDFVERLRHVLGDGTDVVFDVEPMSRQNTVHVHTPLPDGPAVRSAAVDALRSIGVTRIEQRPEPFSAEQPGPT</sequence>
<evidence type="ECO:0000256" key="1">
    <source>
        <dbReference type="SAM" id="Phobius"/>
    </source>
</evidence>
<comment type="caution">
    <text evidence="2">The sequence shown here is derived from an EMBL/GenBank/DDBJ whole genome shotgun (WGS) entry which is preliminary data.</text>
</comment>
<evidence type="ECO:0000313" key="2">
    <source>
        <dbReference type="EMBL" id="MBB3100764.1"/>
    </source>
</evidence>
<proteinExistence type="predicted"/>